<dbReference type="RefSeq" id="WP_093037001.1">
    <property type="nucleotide sequence ID" value="NZ_FNNZ01000028.1"/>
</dbReference>
<keyword evidence="5" id="KW-1185">Reference proteome</keyword>
<evidence type="ECO:0000256" key="1">
    <source>
        <dbReference type="ARBA" id="ARBA00008950"/>
    </source>
</evidence>
<accession>A0A1H3BZ05</accession>
<organism evidence="4 5">
    <name type="scientific">Thiocapsa roseopersicina</name>
    <dbReference type="NCBI Taxonomy" id="1058"/>
    <lineage>
        <taxon>Bacteria</taxon>
        <taxon>Pseudomonadati</taxon>
        <taxon>Pseudomonadota</taxon>
        <taxon>Gammaproteobacteria</taxon>
        <taxon>Chromatiales</taxon>
        <taxon>Chromatiaceae</taxon>
        <taxon>Thiocapsa</taxon>
    </lineage>
</organism>
<protein>
    <recommendedName>
        <fullName evidence="2">Phosphoesterase</fullName>
        <ecNumber evidence="2">3.1.4.-</ecNumber>
    </recommendedName>
</protein>
<reference evidence="5" key="1">
    <citation type="submission" date="2016-10" db="EMBL/GenBank/DDBJ databases">
        <authorList>
            <person name="Varghese N."/>
            <person name="Submissions S."/>
        </authorList>
    </citation>
    <scope>NUCLEOTIDE SEQUENCE [LARGE SCALE GENOMIC DNA]</scope>
    <source>
        <strain evidence="5">DSM 217</strain>
    </source>
</reference>
<comment type="similarity">
    <text evidence="1 2">Belongs to the metallophosphoesterase superfamily. YfcE family.</text>
</comment>
<dbReference type="EMBL" id="FNNZ01000028">
    <property type="protein sequence ID" value="SDX46634.1"/>
    <property type="molecule type" value="Genomic_DNA"/>
</dbReference>
<keyword evidence="2" id="KW-0479">Metal-binding</keyword>
<evidence type="ECO:0000256" key="2">
    <source>
        <dbReference type="RuleBase" id="RU362039"/>
    </source>
</evidence>
<dbReference type="GO" id="GO:0046872">
    <property type="term" value="F:metal ion binding"/>
    <property type="evidence" value="ECO:0007669"/>
    <property type="project" value="UniProtKB-KW"/>
</dbReference>
<evidence type="ECO:0000259" key="3">
    <source>
        <dbReference type="Pfam" id="PF12850"/>
    </source>
</evidence>
<dbReference type="NCBIfam" id="TIGR00040">
    <property type="entry name" value="yfcE"/>
    <property type="match status" value="1"/>
</dbReference>
<dbReference type="InterPro" id="IPR000979">
    <property type="entry name" value="Phosphodiesterase_MJ0936/Vps29"/>
</dbReference>
<dbReference type="STRING" id="1058.SAMN05421783_12823"/>
<dbReference type="GO" id="GO:0016787">
    <property type="term" value="F:hydrolase activity"/>
    <property type="evidence" value="ECO:0007669"/>
    <property type="project" value="UniProtKB-UniRule"/>
</dbReference>
<feature type="domain" description="Calcineurin-like phosphoesterase" evidence="3">
    <location>
        <begin position="18"/>
        <end position="168"/>
    </location>
</feature>
<evidence type="ECO:0000313" key="4">
    <source>
        <dbReference type="EMBL" id="SDX46634.1"/>
    </source>
</evidence>
<dbReference type="Pfam" id="PF12850">
    <property type="entry name" value="Metallophos_2"/>
    <property type="match status" value="1"/>
</dbReference>
<gene>
    <name evidence="4" type="ORF">SAMN05421783_12823</name>
</gene>
<dbReference type="AlphaFoldDB" id="A0A1H3BZ05"/>
<dbReference type="SUPFAM" id="SSF56300">
    <property type="entry name" value="Metallo-dependent phosphatases"/>
    <property type="match status" value="1"/>
</dbReference>
<sequence length="207" mass="22762">MGSGAAGAIARIPGRSLRLAILSDTHGDLDARVEHLVTTCDLAIHGGDIGNADILARMQPGLGRVFAVCGNNDVSRRWPERDHDLLRQLPEWVELALPGGYLVVIHGHQGPARDRHARLRARFPKARAIVYGHSHRLVLDMDTAPWVLNPGAAGRTRTYGGPSCLLLIADETDWQVEVHRFAFLTTRRSKVPNLNRQSAQRAKTTLV</sequence>
<comment type="cofactor">
    <cofactor evidence="2">
        <name>a divalent metal cation</name>
        <dbReference type="ChEBI" id="CHEBI:60240"/>
    </cofactor>
</comment>
<dbReference type="InterPro" id="IPR024654">
    <property type="entry name" value="Calcineurin-like_PHP_lpxH"/>
</dbReference>
<name>A0A1H3BZ05_THIRO</name>
<dbReference type="Gene3D" id="3.60.21.10">
    <property type="match status" value="1"/>
</dbReference>
<dbReference type="Proteomes" id="UP000198816">
    <property type="component" value="Unassembled WGS sequence"/>
</dbReference>
<evidence type="ECO:0000313" key="5">
    <source>
        <dbReference type="Proteomes" id="UP000198816"/>
    </source>
</evidence>
<dbReference type="OrthoDB" id="9785951at2"/>
<proteinExistence type="inferred from homology"/>
<dbReference type="InterPro" id="IPR029052">
    <property type="entry name" value="Metallo-depent_PP-like"/>
</dbReference>
<dbReference type="EC" id="3.1.4.-" evidence="2"/>